<reference evidence="1" key="2">
    <citation type="journal article" date="2008" name="Genome Biol.">
        <title>Improved genome assembly and evidence-based global gene model set for the chordate Ciona intestinalis: new insight into intron and operon populations.</title>
        <authorList>
            <person name="Satou Y."/>
            <person name="Mineta K."/>
            <person name="Ogasawara M."/>
            <person name="Sasakura Y."/>
            <person name="Shoguchi E."/>
            <person name="Ueno K."/>
            <person name="Yamada L."/>
            <person name="Matsumoto J."/>
            <person name="Wasserscheid J."/>
            <person name="Dewar K."/>
            <person name="Wiley G.B."/>
            <person name="Macmil S.L."/>
            <person name="Roe B.A."/>
            <person name="Zeller R.W."/>
            <person name="Hastings K.E."/>
            <person name="Lemaire P."/>
            <person name="Lindquist E."/>
            <person name="Endo T."/>
            <person name="Hotta K."/>
            <person name="Inaba K."/>
        </authorList>
    </citation>
    <scope>NUCLEOTIDE SEQUENCE [LARGE SCALE GENOMIC DNA]</scope>
    <source>
        <strain evidence="1">wild type</strain>
    </source>
</reference>
<proteinExistence type="predicted"/>
<evidence type="ECO:0000313" key="2">
    <source>
        <dbReference type="Proteomes" id="UP000008144"/>
    </source>
</evidence>
<dbReference type="Ensembl" id="ENSCINT00000032110.1">
    <property type="protein sequence ID" value="ENSCINP00000031612.1"/>
    <property type="gene ID" value="ENSCING00000018675.1"/>
</dbReference>
<organism evidence="1 2">
    <name type="scientific">Ciona intestinalis</name>
    <name type="common">Transparent sea squirt</name>
    <name type="synonym">Ascidia intestinalis</name>
    <dbReference type="NCBI Taxonomy" id="7719"/>
    <lineage>
        <taxon>Eukaryota</taxon>
        <taxon>Metazoa</taxon>
        <taxon>Chordata</taxon>
        <taxon>Tunicata</taxon>
        <taxon>Ascidiacea</taxon>
        <taxon>Phlebobranchia</taxon>
        <taxon>Cionidae</taxon>
        <taxon>Ciona</taxon>
    </lineage>
</organism>
<reference evidence="1" key="4">
    <citation type="submission" date="2025-09" db="UniProtKB">
        <authorList>
            <consortium name="Ensembl"/>
        </authorList>
    </citation>
    <scope>IDENTIFICATION</scope>
</reference>
<keyword evidence="2" id="KW-1185">Reference proteome</keyword>
<dbReference type="HOGENOM" id="CLU_2837723_0_0_1"/>
<dbReference type="EMBL" id="EAAA01001017">
    <property type="status" value="NOT_ANNOTATED_CDS"/>
    <property type="molecule type" value="Genomic_DNA"/>
</dbReference>
<reference evidence="1" key="3">
    <citation type="submission" date="2025-08" db="UniProtKB">
        <authorList>
            <consortium name="Ensembl"/>
        </authorList>
    </citation>
    <scope>IDENTIFICATION</scope>
</reference>
<evidence type="ECO:0000313" key="1">
    <source>
        <dbReference type="Ensembl" id="ENSCINP00000031612.1"/>
    </source>
</evidence>
<accession>H2XPM8</accession>
<dbReference type="Proteomes" id="UP000008144">
    <property type="component" value="Chromosome 12"/>
</dbReference>
<sequence>MLMTASLYSYLSFIISGYLCGELTIPGEHSRGGFGSSGFGRTVNFCRIETRKRNISVRAKFSPKQC</sequence>
<protein>
    <submittedName>
        <fullName evidence="1">Uncharacterized protein</fullName>
    </submittedName>
</protein>
<dbReference type="AlphaFoldDB" id="H2XPM8"/>
<dbReference type="InParanoid" id="H2XPM8"/>
<reference evidence="2" key="1">
    <citation type="journal article" date="2002" name="Science">
        <title>The draft genome of Ciona intestinalis: insights into chordate and vertebrate origins.</title>
        <authorList>
            <person name="Dehal P."/>
            <person name="Satou Y."/>
            <person name="Campbell R.K."/>
            <person name="Chapman J."/>
            <person name="Degnan B."/>
            <person name="De Tomaso A."/>
            <person name="Davidson B."/>
            <person name="Di Gregorio A."/>
            <person name="Gelpke M."/>
            <person name="Goodstein D.M."/>
            <person name="Harafuji N."/>
            <person name="Hastings K.E."/>
            <person name="Ho I."/>
            <person name="Hotta K."/>
            <person name="Huang W."/>
            <person name="Kawashima T."/>
            <person name="Lemaire P."/>
            <person name="Martinez D."/>
            <person name="Meinertzhagen I.A."/>
            <person name="Necula S."/>
            <person name="Nonaka M."/>
            <person name="Putnam N."/>
            <person name="Rash S."/>
            <person name="Saiga H."/>
            <person name="Satake M."/>
            <person name="Terry A."/>
            <person name="Yamada L."/>
            <person name="Wang H.G."/>
            <person name="Awazu S."/>
            <person name="Azumi K."/>
            <person name="Boore J."/>
            <person name="Branno M."/>
            <person name="Chin-Bow S."/>
            <person name="DeSantis R."/>
            <person name="Doyle S."/>
            <person name="Francino P."/>
            <person name="Keys D.N."/>
            <person name="Haga S."/>
            <person name="Hayashi H."/>
            <person name="Hino K."/>
            <person name="Imai K.S."/>
            <person name="Inaba K."/>
            <person name="Kano S."/>
            <person name="Kobayashi K."/>
            <person name="Kobayashi M."/>
            <person name="Lee B.I."/>
            <person name="Makabe K.W."/>
            <person name="Manohar C."/>
            <person name="Matassi G."/>
            <person name="Medina M."/>
            <person name="Mochizuki Y."/>
            <person name="Mount S."/>
            <person name="Morishita T."/>
            <person name="Miura S."/>
            <person name="Nakayama A."/>
            <person name="Nishizaka S."/>
            <person name="Nomoto H."/>
            <person name="Ohta F."/>
            <person name="Oishi K."/>
            <person name="Rigoutsos I."/>
            <person name="Sano M."/>
            <person name="Sasaki A."/>
            <person name="Sasakura Y."/>
            <person name="Shoguchi E."/>
            <person name="Shin-i T."/>
            <person name="Spagnuolo A."/>
            <person name="Stainier D."/>
            <person name="Suzuki M.M."/>
            <person name="Tassy O."/>
            <person name="Takatori N."/>
            <person name="Tokuoka M."/>
            <person name="Yagi K."/>
            <person name="Yoshizaki F."/>
            <person name="Wada S."/>
            <person name="Zhang C."/>
            <person name="Hyatt P.D."/>
            <person name="Larimer F."/>
            <person name="Detter C."/>
            <person name="Doggett N."/>
            <person name="Glavina T."/>
            <person name="Hawkins T."/>
            <person name="Richardson P."/>
            <person name="Lucas S."/>
            <person name="Kohara Y."/>
            <person name="Levine M."/>
            <person name="Satoh N."/>
            <person name="Rokhsar D.S."/>
        </authorList>
    </citation>
    <scope>NUCLEOTIDE SEQUENCE [LARGE SCALE GENOMIC DNA]</scope>
</reference>
<name>H2XPM8_CIOIN</name>